<name>A0ABW8TTN8_9CLOT</name>
<dbReference type="Proteomes" id="UP001623661">
    <property type="component" value="Unassembled WGS sequence"/>
</dbReference>
<proteinExistence type="predicted"/>
<keyword evidence="2" id="KW-0472">Membrane</keyword>
<sequence length="323" mass="35835">METIKSYLENMFKALPKTEEILRLKNELLNNMEEKYHELKDEGKTENEAIGIVISEFGNIDELLNEMGINITKAEETLTTIGIEEAREFIFLKQKTSNLIGIGVSLILIGVSLLVFLSQLVENKLIFQALPRDVQNTPSVILLFLFIVPAVGMFIYSGTKLEKFKYIDEGQFGIDLTTKSILSNEYSVISPKKTIGIITGVCLCILSPVVVIIASLFGSNASTYGASLLLIMVAAAVFIFIRVGSLSDAYKKLLKKDEFSPIRKQENKVIGAVAALVWPLATCAFLVAGLVFNLWYICWIIFPVTGILFGAFSAFYSTLKTKE</sequence>
<feature type="transmembrane region" description="Helical" evidence="2">
    <location>
        <begin position="294"/>
        <end position="316"/>
    </location>
</feature>
<dbReference type="EMBL" id="JBJHZY010000002">
    <property type="protein sequence ID" value="MFL0269061.1"/>
    <property type="molecule type" value="Genomic_DNA"/>
</dbReference>
<evidence type="ECO:0000313" key="4">
    <source>
        <dbReference type="Proteomes" id="UP001623661"/>
    </source>
</evidence>
<evidence type="ECO:0000256" key="1">
    <source>
        <dbReference type="SAM" id="Coils"/>
    </source>
</evidence>
<evidence type="ECO:0000313" key="3">
    <source>
        <dbReference type="EMBL" id="MFL0269061.1"/>
    </source>
</evidence>
<organism evidence="3 4">
    <name type="scientific">Candidatus Clostridium radicumherbarum</name>
    <dbReference type="NCBI Taxonomy" id="3381662"/>
    <lineage>
        <taxon>Bacteria</taxon>
        <taxon>Bacillati</taxon>
        <taxon>Bacillota</taxon>
        <taxon>Clostridia</taxon>
        <taxon>Eubacteriales</taxon>
        <taxon>Clostridiaceae</taxon>
        <taxon>Clostridium</taxon>
    </lineage>
</organism>
<dbReference type="RefSeq" id="WP_406765680.1">
    <property type="nucleotide sequence ID" value="NZ_JBJHZY010000002.1"/>
</dbReference>
<feature type="transmembrane region" description="Helical" evidence="2">
    <location>
        <begin position="269"/>
        <end position="288"/>
    </location>
</feature>
<keyword evidence="2" id="KW-1133">Transmembrane helix</keyword>
<dbReference type="NCBIfam" id="NF038403">
    <property type="entry name" value="perm_prefix_1"/>
    <property type="match status" value="1"/>
</dbReference>
<accession>A0ABW8TTN8</accession>
<feature type="transmembrane region" description="Helical" evidence="2">
    <location>
        <begin position="99"/>
        <end position="117"/>
    </location>
</feature>
<dbReference type="InterPro" id="IPR047928">
    <property type="entry name" value="Perm_prefix_1"/>
</dbReference>
<feature type="transmembrane region" description="Helical" evidence="2">
    <location>
        <begin position="195"/>
        <end position="218"/>
    </location>
</feature>
<gene>
    <name evidence="3" type="ORF">ACJDUH_13260</name>
</gene>
<feature type="transmembrane region" description="Helical" evidence="2">
    <location>
        <begin position="224"/>
        <end position="248"/>
    </location>
</feature>
<reference evidence="3 4" key="1">
    <citation type="submission" date="2024-11" db="EMBL/GenBank/DDBJ databases">
        <authorList>
            <person name="Heng Y.C."/>
            <person name="Lim A.C.H."/>
            <person name="Lee J.K.Y."/>
            <person name="Kittelmann S."/>
        </authorList>
    </citation>
    <scope>NUCLEOTIDE SEQUENCE [LARGE SCALE GENOMIC DNA]</scope>
    <source>
        <strain evidence="3 4">WILCCON 0202</strain>
    </source>
</reference>
<feature type="transmembrane region" description="Helical" evidence="2">
    <location>
        <begin position="137"/>
        <end position="156"/>
    </location>
</feature>
<keyword evidence="2" id="KW-0812">Transmembrane</keyword>
<keyword evidence="4" id="KW-1185">Reference proteome</keyword>
<feature type="coiled-coil region" evidence="1">
    <location>
        <begin position="22"/>
        <end position="49"/>
    </location>
</feature>
<evidence type="ECO:0000256" key="2">
    <source>
        <dbReference type="SAM" id="Phobius"/>
    </source>
</evidence>
<protein>
    <submittedName>
        <fullName evidence="3">Permease prefix domain 1-containing protein</fullName>
    </submittedName>
</protein>
<comment type="caution">
    <text evidence="3">The sequence shown here is derived from an EMBL/GenBank/DDBJ whole genome shotgun (WGS) entry which is preliminary data.</text>
</comment>
<keyword evidence="1" id="KW-0175">Coiled coil</keyword>